<keyword evidence="1" id="KW-0805">Transcription regulation</keyword>
<dbReference type="PANTHER" id="PTHR31636">
    <property type="entry name" value="OSJNBA0084A10.13 PROTEIN-RELATED"/>
    <property type="match status" value="1"/>
</dbReference>
<evidence type="ECO:0000313" key="5">
    <source>
        <dbReference type="Proteomes" id="UP000813463"/>
    </source>
</evidence>
<feature type="region of interest" description="Disordered" evidence="4">
    <location>
        <begin position="172"/>
        <end position="204"/>
    </location>
</feature>
<name>A0A9R0HR22_SPIOL</name>
<evidence type="ECO:0000256" key="3">
    <source>
        <dbReference type="PROSITE-ProRule" id="PRU01191"/>
    </source>
</evidence>
<dbReference type="KEGG" id="soe:110775098"/>
<sequence>MKVPLTTPQTCKSTTGNTTATTTITTSNATSNNNNNNNNNTTFDSPNSITTTNSTNLCYEPTSVLDLQRSPSSPTGATTKTDTKNSNTNPTTDLDNLEGWDSILSELGLNDDSNSNNPKLLLSQISSSCDTTQHHQVLPDFTSTHHFNQNQPSSLDLSSDYANFCDFSYNNNNNNNNSNNNQNFNPNFGHFDQQQQQQQQQHLHPQLLQPHQTANTNPSFGIDFLDDLIRAAQAFESNDSEQVYVILARLNQRLRSPLGKPLQRAAFYFKEALQHLTTTTTTTDNDHSNTPSMLSPPPRPPKLTSYEVVQTIRAHKAFSGISPVSLFSTFAANQAILESVVDGSSPFIHIIDFDIGFGGHWASFMRELVDKASDHNHQGKVSSSSMVLRITAIVPEEFGIESKLVKENLNQFARDLNLNFHIDFVLIPTFEILSYKSVKIMEGEKVAVHLSPAVFNRFSNNSRSGISKFLGDLRGISPSCVVVVDKEVGIDAGTASFGPTFLAGIEFYTGMMESIEVASAGGFTGGGDSMRRIETFVLRPRIFAAVEAAARVSAGRRTTWREAFVAAGMRAVGFSQFADFQAECLLRRAQVGGFHVAKRHGEMILFWHDRPLVATSAWRC</sequence>
<feature type="short sequence motif" description="VHIID" evidence="3">
    <location>
        <begin position="348"/>
        <end position="352"/>
    </location>
</feature>
<dbReference type="GeneID" id="110775098"/>
<keyword evidence="5" id="KW-1185">Reference proteome</keyword>
<accession>A0A9R0HR22</accession>
<evidence type="ECO:0000256" key="2">
    <source>
        <dbReference type="ARBA" id="ARBA00023163"/>
    </source>
</evidence>
<comment type="caution">
    <text evidence="3">Lacks conserved residue(s) required for the propagation of feature annotation.</text>
</comment>
<protein>
    <submittedName>
        <fullName evidence="6">Scarecrow-like protein 15</fullName>
    </submittedName>
</protein>
<feature type="region of interest" description="Disordered" evidence="4">
    <location>
        <begin position="278"/>
        <end position="301"/>
    </location>
</feature>
<gene>
    <name evidence="6" type="primary">LOC110775098</name>
</gene>
<reference evidence="5" key="1">
    <citation type="journal article" date="2021" name="Nat. Commun.">
        <title>Genomic analyses provide insights into spinach domestication and the genetic basis of agronomic traits.</title>
        <authorList>
            <person name="Cai X."/>
            <person name="Sun X."/>
            <person name="Xu C."/>
            <person name="Sun H."/>
            <person name="Wang X."/>
            <person name="Ge C."/>
            <person name="Zhang Z."/>
            <person name="Wang Q."/>
            <person name="Fei Z."/>
            <person name="Jiao C."/>
            <person name="Wang Q."/>
        </authorList>
    </citation>
    <scope>NUCLEOTIDE SEQUENCE [LARGE SCALE GENOMIC DNA]</scope>
    <source>
        <strain evidence="5">cv. Varoflay</strain>
    </source>
</reference>
<evidence type="ECO:0000256" key="4">
    <source>
        <dbReference type="SAM" id="MobiDB-lite"/>
    </source>
</evidence>
<dbReference type="InterPro" id="IPR005202">
    <property type="entry name" value="TF_GRAS"/>
</dbReference>
<dbReference type="AlphaFoldDB" id="A0A9R0HR22"/>
<keyword evidence="2" id="KW-0804">Transcription</keyword>
<feature type="region of interest" description="Disordered" evidence="4">
    <location>
        <begin position="1"/>
        <end position="97"/>
    </location>
</feature>
<comment type="similarity">
    <text evidence="3">Belongs to the GRAS family.</text>
</comment>
<dbReference type="GO" id="GO:0006355">
    <property type="term" value="P:regulation of DNA-templated transcription"/>
    <property type="evidence" value="ECO:0000318"/>
    <property type="project" value="GO_Central"/>
</dbReference>
<feature type="compositionally biased region" description="Low complexity" evidence="4">
    <location>
        <begin position="78"/>
        <end position="93"/>
    </location>
</feature>
<dbReference type="GO" id="GO:0043565">
    <property type="term" value="F:sequence-specific DNA binding"/>
    <property type="evidence" value="ECO:0000318"/>
    <property type="project" value="GO_Central"/>
</dbReference>
<organism evidence="5 6">
    <name type="scientific">Spinacia oleracea</name>
    <name type="common">Spinach</name>
    <dbReference type="NCBI Taxonomy" id="3562"/>
    <lineage>
        <taxon>Eukaryota</taxon>
        <taxon>Viridiplantae</taxon>
        <taxon>Streptophyta</taxon>
        <taxon>Embryophyta</taxon>
        <taxon>Tracheophyta</taxon>
        <taxon>Spermatophyta</taxon>
        <taxon>Magnoliopsida</taxon>
        <taxon>eudicotyledons</taxon>
        <taxon>Gunneridae</taxon>
        <taxon>Pentapetalae</taxon>
        <taxon>Caryophyllales</taxon>
        <taxon>Chenopodiaceae</taxon>
        <taxon>Chenopodioideae</taxon>
        <taxon>Anserineae</taxon>
        <taxon>Spinacia</taxon>
    </lineage>
</organism>
<feature type="region of interest" description="Leucine repeat II (LRII)" evidence="3">
    <location>
        <begin position="404"/>
        <end position="436"/>
    </location>
</feature>
<proteinExistence type="inferred from homology"/>
<dbReference type="Pfam" id="PF03514">
    <property type="entry name" value="GRAS"/>
    <property type="match status" value="1"/>
</dbReference>
<feature type="compositionally biased region" description="Low complexity" evidence="4">
    <location>
        <begin position="13"/>
        <end position="56"/>
    </location>
</feature>
<feature type="compositionally biased region" description="Polar residues" evidence="4">
    <location>
        <begin position="1"/>
        <end position="12"/>
    </location>
</feature>
<dbReference type="GO" id="GO:0005634">
    <property type="term" value="C:nucleus"/>
    <property type="evidence" value="ECO:0000318"/>
    <property type="project" value="GO_Central"/>
</dbReference>
<evidence type="ECO:0000256" key="1">
    <source>
        <dbReference type="ARBA" id="ARBA00023015"/>
    </source>
</evidence>
<feature type="region of interest" description="SAW" evidence="3">
    <location>
        <begin position="547"/>
        <end position="619"/>
    </location>
</feature>
<evidence type="ECO:0000313" key="6">
    <source>
        <dbReference type="RefSeq" id="XP_021835396.2"/>
    </source>
</evidence>
<dbReference type="Proteomes" id="UP000813463">
    <property type="component" value="Chromosome 3"/>
</dbReference>
<dbReference type="PROSITE" id="PS50985">
    <property type="entry name" value="GRAS"/>
    <property type="match status" value="1"/>
</dbReference>
<dbReference type="RefSeq" id="XP_021835396.2">
    <property type="nucleotide sequence ID" value="XM_021979704.2"/>
</dbReference>
<reference evidence="6" key="2">
    <citation type="submission" date="2025-08" db="UniProtKB">
        <authorList>
            <consortium name="RefSeq"/>
        </authorList>
    </citation>
    <scope>IDENTIFICATION</scope>
    <source>
        <tissue evidence="6">Leaf</tissue>
    </source>
</reference>
<dbReference type="GO" id="GO:0003700">
    <property type="term" value="F:DNA-binding transcription factor activity"/>
    <property type="evidence" value="ECO:0000318"/>
    <property type="project" value="GO_Central"/>
</dbReference>